<dbReference type="Pfam" id="PF01266">
    <property type="entry name" value="DAO"/>
    <property type="match status" value="1"/>
</dbReference>
<dbReference type="GO" id="GO:0006071">
    <property type="term" value="P:glycerol metabolic process"/>
    <property type="evidence" value="ECO:0007669"/>
    <property type="project" value="UniProtKB-KW"/>
</dbReference>
<evidence type="ECO:0000259" key="8">
    <source>
        <dbReference type="Pfam" id="PF01266"/>
    </source>
</evidence>
<dbReference type="PROSITE" id="PS00977">
    <property type="entry name" value="FAD_G3PDH_1"/>
    <property type="match status" value="1"/>
</dbReference>
<dbReference type="Gene3D" id="3.30.9.10">
    <property type="entry name" value="D-Amino Acid Oxidase, subunit A, domain 2"/>
    <property type="match status" value="1"/>
</dbReference>
<dbReference type="EC" id="1.1.5.3" evidence="7"/>
<evidence type="ECO:0000259" key="9">
    <source>
        <dbReference type="Pfam" id="PF16901"/>
    </source>
</evidence>
<evidence type="ECO:0000313" key="11">
    <source>
        <dbReference type="Proteomes" id="UP000317940"/>
    </source>
</evidence>
<keyword evidence="4" id="KW-0319">Glycerol metabolism</keyword>
<dbReference type="Pfam" id="PF16901">
    <property type="entry name" value="DAO_C"/>
    <property type="match status" value="1"/>
</dbReference>
<dbReference type="PANTHER" id="PTHR11985:SF35">
    <property type="entry name" value="ANAEROBIC GLYCEROL-3-PHOSPHATE DEHYDROGENASE SUBUNIT A"/>
    <property type="match status" value="1"/>
</dbReference>
<accession>A0A561UBT4</accession>
<dbReference type="PRINTS" id="PR01001">
    <property type="entry name" value="FADG3PDH"/>
</dbReference>
<reference evidence="10 11" key="1">
    <citation type="submission" date="2019-06" db="EMBL/GenBank/DDBJ databases">
        <title>Sequencing the genomes of 1000 actinobacteria strains.</title>
        <authorList>
            <person name="Klenk H.-P."/>
        </authorList>
    </citation>
    <scope>NUCLEOTIDE SEQUENCE [LARGE SCALE GENOMIC DNA]</scope>
    <source>
        <strain evidence="10 11">DSM 44826</strain>
    </source>
</reference>
<dbReference type="Gene3D" id="3.50.50.60">
    <property type="entry name" value="FAD/NAD(P)-binding domain"/>
    <property type="match status" value="1"/>
</dbReference>
<comment type="similarity">
    <text evidence="2 7">Belongs to the FAD-dependent glycerol-3-phosphate dehydrogenase family.</text>
</comment>
<dbReference type="EMBL" id="VIWT01000001">
    <property type="protein sequence ID" value="TWF96806.1"/>
    <property type="molecule type" value="Genomic_DNA"/>
</dbReference>
<protein>
    <recommendedName>
        <fullName evidence="7">Glycerol-3-phosphate dehydrogenase</fullName>
        <ecNumber evidence="7">1.1.5.3</ecNumber>
    </recommendedName>
</protein>
<dbReference type="InterPro" id="IPR031656">
    <property type="entry name" value="DAO_C"/>
</dbReference>
<dbReference type="InterPro" id="IPR006076">
    <property type="entry name" value="FAD-dep_OxRdtase"/>
</dbReference>
<keyword evidence="3 7" id="KW-0285">Flavoprotein</keyword>
<dbReference type="GO" id="GO:0009331">
    <property type="term" value="C:glycerol-3-phosphate dehydrogenase (FAD) complex"/>
    <property type="evidence" value="ECO:0007669"/>
    <property type="project" value="UniProtKB-UniRule"/>
</dbReference>
<dbReference type="InterPro" id="IPR000447">
    <property type="entry name" value="G3P_DH_FAD-dep"/>
</dbReference>
<proteinExistence type="inferred from homology"/>
<organism evidence="10 11">
    <name type="scientific">Kitasatospora viridis</name>
    <dbReference type="NCBI Taxonomy" id="281105"/>
    <lineage>
        <taxon>Bacteria</taxon>
        <taxon>Bacillati</taxon>
        <taxon>Actinomycetota</taxon>
        <taxon>Actinomycetes</taxon>
        <taxon>Kitasatosporales</taxon>
        <taxon>Streptomycetaceae</taxon>
        <taxon>Kitasatospora</taxon>
    </lineage>
</organism>
<evidence type="ECO:0000256" key="3">
    <source>
        <dbReference type="ARBA" id="ARBA00022630"/>
    </source>
</evidence>
<evidence type="ECO:0000256" key="5">
    <source>
        <dbReference type="ARBA" id="ARBA00022827"/>
    </source>
</evidence>
<keyword evidence="5" id="KW-0274">FAD</keyword>
<evidence type="ECO:0000256" key="2">
    <source>
        <dbReference type="ARBA" id="ARBA00007330"/>
    </source>
</evidence>
<feature type="domain" description="FAD dependent oxidoreductase" evidence="8">
    <location>
        <begin position="51"/>
        <end position="408"/>
    </location>
</feature>
<dbReference type="SUPFAM" id="SSF54373">
    <property type="entry name" value="FAD-linked reductases, C-terminal domain"/>
    <property type="match status" value="1"/>
</dbReference>
<dbReference type="InterPro" id="IPR038299">
    <property type="entry name" value="DAO_C_sf"/>
</dbReference>
<evidence type="ECO:0000256" key="7">
    <source>
        <dbReference type="RuleBase" id="RU361217"/>
    </source>
</evidence>
<dbReference type="PANTHER" id="PTHR11985">
    <property type="entry name" value="GLYCEROL-3-PHOSPHATE DEHYDROGENASE"/>
    <property type="match status" value="1"/>
</dbReference>
<comment type="catalytic activity">
    <reaction evidence="7">
        <text>a quinone + sn-glycerol 3-phosphate = dihydroxyacetone phosphate + a quinol</text>
        <dbReference type="Rhea" id="RHEA:18977"/>
        <dbReference type="ChEBI" id="CHEBI:24646"/>
        <dbReference type="ChEBI" id="CHEBI:57597"/>
        <dbReference type="ChEBI" id="CHEBI:57642"/>
        <dbReference type="ChEBI" id="CHEBI:132124"/>
        <dbReference type="EC" id="1.1.5.3"/>
    </reaction>
</comment>
<dbReference type="Proteomes" id="UP000317940">
    <property type="component" value="Unassembled WGS sequence"/>
</dbReference>
<keyword evidence="11" id="KW-1185">Reference proteome</keyword>
<comment type="caution">
    <text evidence="10">The sequence shown here is derived from an EMBL/GenBank/DDBJ whole genome shotgun (WGS) entry which is preliminary data.</text>
</comment>
<keyword evidence="6 7" id="KW-0560">Oxidoreductase</keyword>
<evidence type="ECO:0000256" key="6">
    <source>
        <dbReference type="ARBA" id="ARBA00023002"/>
    </source>
</evidence>
<dbReference type="GO" id="GO:0046168">
    <property type="term" value="P:glycerol-3-phosphate catabolic process"/>
    <property type="evidence" value="ECO:0007669"/>
    <property type="project" value="TreeGrafter"/>
</dbReference>
<gene>
    <name evidence="10" type="ORF">FHX73_11579</name>
</gene>
<evidence type="ECO:0000256" key="4">
    <source>
        <dbReference type="ARBA" id="ARBA00022798"/>
    </source>
</evidence>
<feature type="domain" description="Alpha-glycerophosphate oxidase C-terminal" evidence="9">
    <location>
        <begin position="430"/>
        <end position="521"/>
    </location>
</feature>
<dbReference type="AlphaFoldDB" id="A0A561UBT4"/>
<dbReference type="InterPro" id="IPR036188">
    <property type="entry name" value="FAD/NAD-bd_sf"/>
</dbReference>
<comment type="cofactor">
    <cofactor evidence="1 7">
        <name>FAD</name>
        <dbReference type="ChEBI" id="CHEBI:57692"/>
    </cofactor>
</comment>
<sequence>MKTAPKSPSSLNAARRARELAELRGAASAGRAGGAGSAGGTDGASGVGQVDVLVIGGGITGAGVALDAASRGLRTVLVEKHDLAFGTSRWSSKLVHGGLRYLASGAVGIARESAVERDILLRRTAPHLVQPLPQVVPLLPGTGAAGAALVRTGFLAGDALRISAGTPSALLPRSRRLRPAEVLRYAPTVEAAGLRGGLVFWDGQLVDDARLVVALARTAAAHGAKVLTRVAAVEAAGRGALLRDQLTGDQFRVRARTVVNAAGVWAGELAPGLTLRPSRGTHLVLAQSAFGGLGAGLTVPVPGETNRFVFALPAPEGRVYLGLTDEDAPGPVPDVPEASEAEIDFLLRTINTALRRPLTRADVLGSFAGLRPLLDDGTGRTADVSRKHAVLTAPDGLVTVVGGKLTTYRRMAEDALDAALASAGLSARPCRTRSLPLVGAGAPATLAAVAAPPRLVRRYGTEAPAVRSLGDAVTPVAPGTDTTVAELRFAVEHEGALTVDDLLDRRTRLGLVAADRAAAAEAAGAVLAGQAV</sequence>
<dbReference type="PROSITE" id="PS00978">
    <property type="entry name" value="FAD_G3PDH_2"/>
    <property type="match status" value="1"/>
</dbReference>
<evidence type="ECO:0000313" key="10">
    <source>
        <dbReference type="EMBL" id="TWF96806.1"/>
    </source>
</evidence>
<dbReference type="RefSeq" id="WP_211786121.1">
    <property type="nucleotide sequence ID" value="NZ_BAAAMZ010000004.1"/>
</dbReference>
<name>A0A561UBT4_9ACTN</name>
<dbReference type="GO" id="GO:0004368">
    <property type="term" value="F:glycerol-3-phosphate dehydrogenase (quinone) activity"/>
    <property type="evidence" value="ECO:0007669"/>
    <property type="project" value="UniProtKB-EC"/>
</dbReference>
<dbReference type="Gene3D" id="1.10.8.870">
    <property type="entry name" value="Alpha-glycerophosphate oxidase, cap domain"/>
    <property type="match status" value="1"/>
</dbReference>
<dbReference type="SUPFAM" id="SSF51905">
    <property type="entry name" value="FAD/NAD(P)-binding domain"/>
    <property type="match status" value="1"/>
</dbReference>
<evidence type="ECO:0000256" key="1">
    <source>
        <dbReference type="ARBA" id="ARBA00001974"/>
    </source>
</evidence>